<feature type="transmembrane region" description="Helical" evidence="1">
    <location>
        <begin position="433"/>
        <end position="453"/>
    </location>
</feature>
<comment type="caution">
    <text evidence="2">The sequence shown here is derived from an EMBL/GenBank/DDBJ whole genome shotgun (WGS) entry which is preliminary data.</text>
</comment>
<dbReference type="Gene3D" id="1.20.1640.10">
    <property type="entry name" value="Multidrug efflux transporter AcrB transmembrane domain"/>
    <property type="match status" value="2"/>
</dbReference>
<feature type="transmembrane region" description="Helical" evidence="1">
    <location>
        <begin position="944"/>
        <end position="964"/>
    </location>
</feature>
<organism evidence="2 3">
    <name type="scientific">Leptospira limi</name>
    <dbReference type="NCBI Taxonomy" id="2950023"/>
    <lineage>
        <taxon>Bacteria</taxon>
        <taxon>Pseudomonadati</taxon>
        <taxon>Spirochaetota</taxon>
        <taxon>Spirochaetia</taxon>
        <taxon>Leptospirales</taxon>
        <taxon>Leptospiraceae</taxon>
        <taxon>Leptospira</taxon>
    </lineage>
</organism>
<dbReference type="Gene3D" id="3.30.70.1320">
    <property type="entry name" value="Multidrug efflux transporter AcrB pore domain like"/>
    <property type="match status" value="1"/>
</dbReference>
<feature type="transmembrane region" description="Helical" evidence="1">
    <location>
        <begin position="362"/>
        <end position="382"/>
    </location>
</feature>
<dbReference type="Gene3D" id="3.30.70.1440">
    <property type="entry name" value="Multidrug efflux transporter AcrB pore domain"/>
    <property type="match status" value="1"/>
</dbReference>
<dbReference type="EMBL" id="JAMQPV010000005">
    <property type="protein sequence ID" value="MCW7464016.1"/>
    <property type="molecule type" value="Genomic_DNA"/>
</dbReference>
<dbReference type="RefSeq" id="WP_265376719.1">
    <property type="nucleotide sequence ID" value="NZ_JAMQPV010000005.1"/>
</dbReference>
<feature type="transmembrane region" description="Helical" evidence="1">
    <location>
        <begin position="12"/>
        <end position="31"/>
    </location>
</feature>
<dbReference type="Pfam" id="PF00873">
    <property type="entry name" value="ACR_tran"/>
    <property type="match status" value="1"/>
</dbReference>
<evidence type="ECO:0000256" key="1">
    <source>
        <dbReference type="SAM" id="Phobius"/>
    </source>
</evidence>
<keyword evidence="3" id="KW-1185">Reference proteome</keyword>
<evidence type="ECO:0000313" key="3">
    <source>
        <dbReference type="Proteomes" id="UP001209737"/>
    </source>
</evidence>
<accession>A0ABT3M212</accession>
<evidence type="ECO:0000313" key="2">
    <source>
        <dbReference type="EMBL" id="MCW7464016.1"/>
    </source>
</evidence>
<dbReference type="PRINTS" id="PR00702">
    <property type="entry name" value="ACRIFLAVINRP"/>
</dbReference>
<feature type="transmembrane region" description="Helical" evidence="1">
    <location>
        <begin position="527"/>
        <end position="545"/>
    </location>
</feature>
<keyword evidence="1" id="KW-1133">Transmembrane helix</keyword>
<dbReference type="InterPro" id="IPR027463">
    <property type="entry name" value="AcrB_DN_DC_subdom"/>
</dbReference>
<proteinExistence type="predicted"/>
<protein>
    <submittedName>
        <fullName evidence="2">Efflux RND transporter permease subunit</fullName>
    </submittedName>
</protein>
<dbReference type="SUPFAM" id="SSF82866">
    <property type="entry name" value="Multidrug efflux transporter AcrB transmembrane domain"/>
    <property type="match status" value="2"/>
</dbReference>
<keyword evidence="1" id="KW-0472">Membrane</keyword>
<dbReference type="PANTHER" id="PTHR32063:SF0">
    <property type="entry name" value="SWARMING MOTILITY PROTEIN SWRC"/>
    <property type="match status" value="1"/>
</dbReference>
<dbReference type="Gene3D" id="3.30.2090.10">
    <property type="entry name" value="Multidrug efflux transporter AcrB TolC docking domain, DN and DC subdomains"/>
    <property type="match status" value="2"/>
</dbReference>
<feature type="transmembrane region" description="Helical" evidence="1">
    <location>
        <begin position="465"/>
        <end position="493"/>
    </location>
</feature>
<feature type="transmembrane region" description="Helical" evidence="1">
    <location>
        <begin position="899"/>
        <end position="923"/>
    </location>
</feature>
<feature type="transmembrane region" description="Helical" evidence="1">
    <location>
        <begin position="873"/>
        <end position="893"/>
    </location>
</feature>
<sequence>MNFLITLILKRKFLIGMLYSGLMLFGIIKSFSIPVSLFPQIEYPKLTIITEYENASASEVDNLVTKKIAEVLGTLQKLKRIESESKEGYSFVHLTFKNETDISIVSMEIREKLDFIRDTLPYNTQKPIISKFDPNSKPLIQIAFSAKPRLNENDLRDYLIRNVKFNFDRVDGVALTQIIGGKRRKINITIDPLKLSSYGVQPEELDQLVKISNKNYPAGQLAIGNKELQIRAVGEFQNLTQLSDLVVSFRPNSGVIRIGDIAHLNEDFEEPTGYSRLNLNDSVILNIYKEPGKNSVTVSNEIRSNLSQIKKNLEKDIDLEIVYDESDFIENSINSLLQNLLLGAFLAFLVLLFLMRNIFSPSILILTIPTTLTLSFLFFYLFEIGFNIMSLGGLALGIGLLFDSSNVVLSAIERRLLTNEPLESSIKEGVSEVFESILTATLTSVIVFLPIGFLKNILGLVFSEMAFAISITLITSFIVSCTFVPLIVSILYARRRNINANNSKIIDAISMKYIVVLEKLIQSPKKLIVFITLLFITSFLFLPFIKYEFFPEIHTEVYNIDYESKSGINLSIINSNVLELEKHISKSFPHITLLTKVGIDKELTKWDSEESSRGNKAEIKIIGLEKEAKSKIINMISEYEKKFDSKIIFTEESSGLEKLLSNNKKKSISVQSNSREILQNFALQIKRKFHESISTDFDYTTQEYLINFQQDKLAKYGLTTESVSSFIRISLKGLETSEMKYSNQTLKLYIKMEKRYADSVDKIMYLRLKTPSSDFIPLREICNISLIDGERIIRRNSNLYSTDIYLNQDSNREILVSQIKSELVNQNEVTMKEDGNLEDLNYALNEITISFLFATLLIFMLLTGIFESFKSSIFVMTSIPFIFIGVFPSLFFSGMSLNISSFMGFILVIGVVVDNSVLYFEYYKFYINNNYDKKLSILFAGKTIIRPILMNNSTTILGMLPILLSISSGSEFQSPLALVVVSGLLTSLTLSLFVIPITIYFFPSIASKYV</sequence>
<dbReference type="InterPro" id="IPR001036">
    <property type="entry name" value="Acrflvin-R"/>
</dbReference>
<dbReference type="Gene3D" id="3.30.70.1430">
    <property type="entry name" value="Multidrug efflux transporter AcrB pore domain"/>
    <property type="match status" value="2"/>
</dbReference>
<feature type="transmembrane region" description="Helical" evidence="1">
    <location>
        <begin position="336"/>
        <end position="355"/>
    </location>
</feature>
<dbReference type="PANTHER" id="PTHR32063">
    <property type="match status" value="1"/>
</dbReference>
<reference evidence="2 3" key="1">
    <citation type="submission" date="2022-06" db="EMBL/GenBank/DDBJ databases">
        <title>Leptospira isolates from biofilms formed at urban environments.</title>
        <authorList>
            <person name="Ribeiro P.S."/>
            <person name="Sousa T."/>
            <person name="Carvalho N."/>
            <person name="Aburjaile F."/>
            <person name="Neves F."/>
            <person name="Oliveira D."/>
            <person name="Blanco L."/>
            <person name="Lima J."/>
            <person name="Costa F."/>
            <person name="Brenig B."/>
            <person name="Soares S."/>
            <person name="Ramos R."/>
            <person name="Goes-Neto A."/>
            <person name="Matiuzzi M."/>
            <person name="Azevedo V."/>
            <person name="Ristow P."/>
        </authorList>
    </citation>
    <scope>NUCLEOTIDE SEQUENCE [LARGE SCALE GENOMIC DNA]</scope>
    <source>
        <strain evidence="2 3">VSF25</strain>
    </source>
</reference>
<dbReference type="SUPFAM" id="SSF82693">
    <property type="entry name" value="Multidrug efflux transporter AcrB pore domain, PN1, PN2, PC1 and PC2 subdomains"/>
    <property type="match status" value="2"/>
</dbReference>
<gene>
    <name evidence="2" type="ORF">ND812_18075</name>
</gene>
<feature type="transmembrane region" description="Helical" evidence="1">
    <location>
        <begin position="976"/>
        <end position="1002"/>
    </location>
</feature>
<name>A0ABT3M212_9LEPT</name>
<feature type="transmembrane region" description="Helical" evidence="1">
    <location>
        <begin position="847"/>
        <end position="866"/>
    </location>
</feature>
<dbReference type="SUPFAM" id="SSF82714">
    <property type="entry name" value="Multidrug efflux transporter AcrB TolC docking domain, DN and DC subdomains"/>
    <property type="match status" value="2"/>
</dbReference>
<feature type="transmembrane region" description="Helical" evidence="1">
    <location>
        <begin position="388"/>
        <end position="412"/>
    </location>
</feature>
<keyword evidence="1" id="KW-0812">Transmembrane</keyword>
<dbReference type="Proteomes" id="UP001209737">
    <property type="component" value="Unassembled WGS sequence"/>
</dbReference>